<evidence type="ECO:0000313" key="2">
    <source>
        <dbReference type="Proteomes" id="UP000521872"/>
    </source>
</evidence>
<protein>
    <recommendedName>
        <fullName evidence="3">F-box domain-containing protein</fullName>
    </recommendedName>
</protein>
<name>A0A8H4QKW2_9AGAR</name>
<dbReference type="EMBL" id="JAACJL010000047">
    <property type="protein sequence ID" value="KAF4612753.1"/>
    <property type="molecule type" value="Genomic_DNA"/>
</dbReference>
<dbReference type="AlphaFoldDB" id="A0A8H4QKW2"/>
<organism evidence="1 2">
    <name type="scientific">Agrocybe pediades</name>
    <dbReference type="NCBI Taxonomy" id="84607"/>
    <lineage>
        <taxon>Eukaryota</taxon>
        <taxon>Fungi</taxon>
        <taxon>Dikarya</taxon>
        <taxon>Basidiomycota</taxon>
        <taxon>Agaricomycotina</taxon>
        <taxon>Agaricomycetes</taxon>
        <taxon>Agaricomycetidae</taxon>
        <taxon>Agaricales</taxon>
        <taxon>Agaricineae</taxon>
        <taxon>Strophariaceae</taxon>
        <taxon>Agrocybe</taxon>
    </lineage>
</organism>
<proteinExistence type="predicted"/>
<reference evidence="1 2" key="1">
    <citation type="submission" date="2019-12" db="EMBL/GenBank/DDBJ databases">
        <authorList>
            <person name="Floudas D."/>
            <person name="Bentzer J."/>
            <person name="Ahren D."/>
            <person name="Johansson T."/>
            <person name="Persson P."/>
            <person name="Tunlid A."/>
        </authorList>
    </citation>
    <scope>NUCLEOTIDE SEQUENCE [LARGE SCALE GENOMIC DNA]</scope>
    <source>
        <strain evidence="1 2">CBS 102.39</strain>
    </source>
</reference>
<sequence>MQEPNDLVGLSRRMDSCGIQRLPAELIYTIFLKNTELDDREHNRLVTARHSSPVCRLWRAILLSTPSFWGQLFDLAYVDRTTDSWRQEILSRTGDAPLWVTGRIVQSALPFLQFIMENKWDRVRFVDLETLEELPNQTWSFMGKEAPSLEWFRIQDFSMQQEHIQVLPALFNGVAPRLRAFWPPSWFEFNMTTPCLSNVRDLTFFPGHTVPVIFSLLKSMPRITRLRIEGNRYVSIRPFHHTDLSKIDLPLLESLQIRGRHCLTVLSILEHIKPSSPCSLHVGFIKGLHSYDKSSENAGPPPSTIYDAVLKWHLPYTNKHPPTCVAVEAHQWYSDLVTQVNIWDFDVDFPTAEARWGVEIILDTYGRPFVRALAPSFIAVKSLHLRGVHRVQCDLHSLYSAFPSVTELTIHEGVFEAEAFYTRAGDGEAVLFLLLHTVAVGGDYDGNLQSVANFLEYRIRIGFPPSILDISAVYKVYDDPEVVDRLGQMKGLTIIWPTRRGQEDPRKS</sequence>
<gene>
    <name evidence="1" type="ORF">D9613_011854</name>
</gene>
<dbReference type="Proteomes" id="UP000521872">
    <property type="component" value="Unassembled WGS sequence"/>
</dbReference>
<evidence type="ECO:0000313" key="1">
    <source>
        <dbReference type="EMBL" id="KAF4612753.1"/>
    </source>
</evidence>
<comment type="caution">
    <text evidence="1">The sequence shown here is derived from an EMBL/GenBank/DDBJ whole genome shotgun (WGS) entry which is preliminary data.</text>
</comment>
<accession>A0A8H4QKW2</accession>
<keyword evidence="2" id="KW-1185">Reference proteome</keyword>
<evidence type="ECO:0008006" key="3">
    <source>
        <dbReference type="Google" id="ProtNLM"/>
    </source>
</evidence>